<dbReference type="SUPFAM" id="SSF52540">
    <property type="entry name" value="P-loop containing nucleoside triphosphate hydrolases"/>
    <property type="match status" value="1"/>
</dbReference>
<evidence type="ECO:0000256" key="2">
    <source>
        <dbReference type="ARBA" id="ARBA00022448"/>
    </source>
</evidence>
<evidence type="ECO:0000313" key="12">
    <source>
        <dbReference type="EMBL" id="SNZ07916.1"/>
    </source>
</evidence>
<organism evidence="12 13">
    <name type="scientific">Persephonella hydrogeniphila</name>
    <dbReference type="NCBI Taxonomy" id="198703"/>
    <lineage>
        <taxon>Bacteria</taxon>
        <taxon>Pseudomonadati</taxon>
        <taxon>Aquificota</taxon>
        <taxon>Aquificia</taxon>
        <taxon>Aquificales</taxon>
        <taxon>Hydrogenothermaceae</taxon>
        <taxon>Persephonella</taxon>
    </lineage>
</organism>
<dbReference type="InterPro" id="IPR017871">
    <property type="entry name" value="ABC_transporter-like_CS"/>
</dbReference>
<dbReference type="CDD" id="cd18552">
    <property type="entry name" value="ABC_6TM_MsbA_like"/>
    <property type="match status" value="1"/>
</dbReference>
<dbReference type="Proteomes" id="UP000219036">
    <property type="component" value="Unassembled WGS sequence"/>
</dbReference>
<evidence type="ECO:0000256" key="5">
    <source>
        <dbReference type="ARBA" id="ARBA00022741"/>
    </source>
</evidence>
<dbReference type="PANTHER" id="PTHR43394:SF1">
    <property type="entry name" value="ATP-BINDING CASSETTE SUB-FAMILY B MEMBER 10, MITOCHONDRIAL"/>
    <property type="match status" value="1"/>
</dbReference>
<dbReference type="InterPro" id="IPR036640">
    <property type="entry name" value="ABC1_TM_sf"/>
</dbReference>
<dbReference type="RefSeq" id="WP_097000258.1">
    <property type="nucleotide sequence ID" value="NZ_OBEI01000003.1"/>
</dbReference>
<dbReference type="AlphaFoldDB" id="A0A285NJ78"/>
<dbReference type="PANTHER" id="PTHR43394">
    <property type="entry name" value="ATP-DEPENDENT PERMEASE MDL1, MITOCHONDRIAL"/>
    <property type="match status" value="1"/>
</dbReference>
<evidence type="ECO:0000256" key="6">
    <source>
        <dbReference type="ARBA" id="ARBA00022840"/>
    </source>
</evidence>
<dbReference type="OrthoDB" id="9762778at2"/>
<keyword evidence="3" id="KW-1003">Cell membrane</keyword>
<sequence length="567" mass="64416">MGRDIKFLFKTYKPYWHLILVAVFGSILESGALAGLAYIIKNVVDDVFVAKSYEKLVFIISVLIGLAVAKQVGFFLKDFVYPLVIYKALRVLREKVYKRILHARPSFFRKVQPGDLISRATTDTERFGEISATIGTNVITETFTVIGIVAVLIYRDWKMFLIFLFAVPFLALALNYFGEKRKKYSKKLQESFSHYIQHLNQILSGIEVVKLFKDRIFLELFHRINENLYIRQKKNRLYETVYLSSVEVIAYIATAGIIFYGGSRIIKGEITPGDFFSFLGGILILVNSLQVLQRGAVNLKALSPVIDRILFVLNIPQEEEKGQEFKGLKNSIQYRNVSLKIGEMQILKNVNLSIKKGEKIGIVGLTGSGKSTLVKILPALITDYEGKVLLDSIELREYSVSSLREKIGMVSQDVFIFNDTLKNNLLIAKPDATDEEILEALKKAKADFVFELENGLDTVLGEKGSRLSGGERQRISIARIFLKNPDIVIIDEATSALDVETEEYVMEEISRHFREKTVLMITHRLKLLEISDRVVVMENGQIVEEGTKEELLQKKGIFYRFLTLSST</sequence>
<dbReference type="Pfam" id="PF00664">
    <property type="entry name" value="ABC_membrane"/>
    <property type="match status" value="1"/>
</dbReference>
<dbReference type="GO" id="GO:0016887">
    <property type="term" value="F:ATP hydrolysis activity"/>
    <property type="evidence" value="ECO:0007669"/>
    <property type="project" value="InterPro"/>
</dbReference>
<dbReference type="Pfam" id="PF00005">
    <property type="entry name" value="ABC_tran"/>
    <property type="match status" value="1"/>
</dbReference>
<proteinExistence type="predicted"/>
<dbReference type="FunFam" id="3.40.50.300:FF:000299">
    <property type="entry name" value="ABC transporter ATP-binding protein/permease"/>
    <property type="match status" value="1"/>
</dbReference>
<keyword evidence="4 9" id="KW-0812">Transmembrane</keyword>
<evidence type="ECO:0000256" key="4">
    <source>
        <dbReference type="ARBA" id="ARBA00022692"/>
    </source>
</evidence>
<feature type="transmembrane region" description="Helical" evidence="9">
    <location>
        <begin position="160"/>
        <end position="178"/>
    </location>
</feature>
<keyword evidence="2" id="KW-0813">Transport</keyword>
<keyword evidence="8 9" id="KW-0472">Membrane</keyword>
<dbReference type="InterPro" id="IPR003439">
    <property type="entry name" value="ABC_transporter-like_ATP-bd"/>
</dbReference>
<dbReference type="InterPro" id="IPR027417">
    <property type="entry name" value="P-loop_NTPase"/>
</dbReference>
<dbReference type="GO" id="GO:0005524">
    <property type="term" value="F:ATP binding"/>
    <property type="evidence" value="ECO:0007669"/>
    <property type="project" value="UniProtKB-KW"/>
</dbReference>
<evidence type="ECO:0000256" key="1">
    <source>
        <dbReference type="ARBA" id="ARBA00004651"/>
    </source>
</evidence>
<dbReference type="PROSITE" id="PS50893">
    <property type="entry name" value="ABC_TRANSPORTER_2"/>
    <property type="match status" value="1"/>
</dbReference>
<dbReference type="PROSITE" id="PS50929">
    <property type="entry name" value="ABC_TM1F"/>
    <property type="match status" value="1"/>
</dbReference>
<dbReference type="InterPro" id="IPR003593">
    <property type="entry name" value="AAA+_ATPase"/>
</dbReference>
<reference evidence="13" key="1">
    <citation type="submission" date="2017-09" db="EMBL/GenBank/DDBJ databases">
        <authorList>
            <person name="Varghese N."/>
            <person name="Submissions S."/>
        </authorList>
    </citation>
    <scope>NUCLEOTIDE SEQUENCE [LARGE SCALE GENOMIC DNA]</scope>
    <source>
        <strain evidence="13">DSM 15103</strain>
    </source>
</reference>
<dbReference type="EMBL" id="OBEI01000003">
    <property type="protein sequence ID" value="SNZ07916.1"/>
    <property type="molecule type" value="Genomic_DNA"/>
</dbReference>
<feature type="transmembrane region" description="Helical" evidence="9">
    <location>
        <begin position="56"/>
        <end position="76"/>
    </location>
</feature>
<feature type="transmembrane region" description="Helical" evidence="9">
    <location>
        <begin position="15"/>
        <end position="40"/>
    </location>
</feature>
<evidence type="ECO:0000259" key="11">
    <source>
        <dbReference type="PROSITE" id="PS50929"/>
    </source>
</evidence>
<name>A0A285NJ78_9AQUI</name>
<feature type="transmembrane region" description="Helical" evidence="9">
    <location>
        <begin position="241"/>
        <end position="263"/>
    </location>
</feature>
<dbReference type="GO" id="GO:0015421">
    <property type="term" value="F:ABC-type oligopeptide transporter activity"/>
    <property type="evidence" value="ECO:0007669"/>
    <property type="project" value="TreeGrafter"/>
</dbReference>
<evidence type="ECO:0000259" key="10">
    <source>
        <dbReference type="PROSITE" id="PS50893"/>
    </source>
</evidence>
<dbReference type="GO" id="GO:0005886">
    <property type="term" value="C:plasma membrane"/>
    <property type="evidence" value="ECO:0007669"/>
    <property type="project" value="UniProtKB-SubCell"/>
</dbReference>
<feature type="domain" description="ABC transporter" evidence="10">
    <location>
        <begin position="332"/>
        <end position="564"/>
    </location>
</feature>
<evidence type="ECO:0000256" key="8">
    <source>
        <dbReference type="ARBA" id="ARBA00023136"/>
    </source>
</evidence>
<dbReference type="Gene3D" id="3.40.50.300">
    <property type="entry name" value="P-loop containing nucleotide triphosphate hydrolases"/>
    <property type="match status" value="1"/>
</dbReference>
<dbReference type="SMART" id="SM00382">
    <property type="entry name" value="AAA"/>
    <property type="match status" value="1"/>
</dbReference>
<dbReference type="SUPFAM" id="SSF90123">
    <property type="entry name" value="ABC transporter transmembrane region"/>
    <property type="match status" value="1"/>
</dbReference>
<evidence type="ECO:0000256" key="9">
    <source>
        <dbReference type="SAM" id="Phobius"/>
    </source>
</evidence>
<dbReference type="Gene3D" id="1.20.1560.10">
    <property type="entry name" value="ABC transporter type 1, transmembrane domain"/>
    <property type="match status" value="1"/>
</dbReference>
<gene>
    <name evidence="12" type="ORF">SAMN06265182_1088</name>
</gene>
<keyword evidence="6 12" id="KW-0067">ATP-binding</keyword>
<evidence type="ECO:0000256" key="3">
    <source>
        <dbReference type="ARBA" id="ARBA00022475"/>
    </source>
</evidence>
<evidence type="ECO:0000313" key="13">
    <source>
        <dbReference type="Proteomes" id="UP000219036"/>
    </source>
</evidence>
<keyword evidence="7 9" id="KW-1133">Transmembrane helix</keyword>
<comment type="subcellular location">
    <subcellularLocation>
        <location evidence="1">Cell membrane</location>
        <topology evidence="1">Multi-pass membrane protein</topology>
    </subcellularLocation>
</comment>
<feature type="domain" description="ABC transmembrane type-1" evidence="11">
    <location>
        <begin position="20"/>
        <end position="301"/>
    </location>
</feature>
<accession>A0A285NJ78</accession>
<keyword evidence="13" id="KW-1185">Reference proteome</keyword>
<dbReference type="InterPro" id="IPR039421">
    <property type="entry name" value="Type_1_exporter"/>
</dbReference>
<evidence type="ECO:0000256" key="7">
    <source>
        <dbReference type="ARBA" id="ARBA00022989"/>
    </source>
</evidence>
<protein>
    <submittedName>
        <fullName evidence="12">ATP-binding cassette, subfamily B, MsbA</fullName>
    </submittedName>
</protein>
<keyword evidence="5" id="KW-0547">Nucleotide-binding</keyword>
<dbReference type="PROSITE" id="PS00211">
    <property type="entry name" value="ABC_TRANSPORTER_1"/>
    <property type="match status" value="1"/>
</dbReference>
<dbReference type="InterPro" id="IPR011527">
    <property type="entry name" value="ABC1_TM_dom"/>
</dbReference>